<dbReference type="Gene3D" id="3.40.50.10170">
    <property type="match status" value="1"/>
</dbReference>
<dbReference type="AlphaFoldDB" id="A0A318KP57"/>
<sequence length="284" mass="31555">MESKYILVAESGSDITRELAEKYGIVIVPMHVSFGETTLDDGSFPIQKIFDHYETTGELPKTSACNPMDFEKVFDELHERYPEKHILHLAYSAVTTCSFQNALIAGENRPYITSVDTENVSVGQGMIVMRTAEYLNDHPEASLTEVLAEVERLKKKIHMCFFPDTLVYLKAGGRVSNAAYLGAKVLNLKPMIEIIEGKLVSTQKKRGSMLFIAPRIVAKYAEQYNLSKEEIILLWSEGIDPAVKEKAEKAAVDYGFKSIKWMETGGVVSTHGGPGCFGIVAFSE</sequence>
<evidence type="ECO:0000313" key="3">
    <source>
        <dbReference type="Proteomes" id="UP000247612"/>
    </source>
</evidence>
<dbReference type="Proteomes" id="UP000247612">
    <property type="component" value="Unassembled WGS sequence"/>
</dbReference>
<dbReference type="Pfam" id="PF02645">
    <property type="entry name" value="DegV"/>
    <property type="match status" value="1"/>
</dbReference>
<dbReference type="RefSeq" id="WP_022936993.1">
    <property type="nucleotide sequence ID" value="NZ_CABKRQ010000002.1"/>
</dbReference>
<evidence type="ECO:0000313" key="2">
    <source>
        <dbReference type="EMBL" id="PXX79621.1"/>
    </source>
</evidence>
<dbReference type="InterPro" id="IPR043168">
    <property type="entry name" value="DegV_C"/>
</dbReference>
<dbReference type="GO" id="GO:0008289">
    <property type="term" value="F:lipid binding"/>
    <property type="evidence" value="ECO:0007669"/>
    <property type="project" value="UniProtKB-KW"/>
</dbReference>
<organism evidence="2 3">
    <name type="scientific">Dielma fastidiosa</name>
    <dbReference type="NCBI Taxonomy" id="1034346"/>
    <lineage>
        <taxon>Bacteria</taxon>
        <taxon>Bacillati</taxon>
        <taxon>Bacillota</taxon>
        <taxon>Erysipelotrichia</taxon>
        <taxon>Erysipelotrichales</taxon>
        <taxon>Erysipelotrichaceae</taxon>
        <taxon>Dielma</taxon>
    </lineage>
</organism>
<evidence type="ECO:0000256" key="1">
    <source>
        <dbReference type="ARBA" id="ARBA00023121"/>
    </source>
</evidence>
<accession>A0A318KP57</accession>
<dbReference type="Gene3D" id="3.30.1180.10">
    <property type="match status" value="1"/>
</dbReference>
<dbReference type="SUPFAM" id="SSF82549">
    <property type="entry name" value="DAK1/DegV-like"/>
    <property type="match status" value="1"/>
</dbReference>
<dbReference type="InterPro" id="IPR003797">
    <property type="entry name" value="DegV"/>
</dbReference>
<dbReference type="EMBL" id="QJKH01000005">
    <property type="protein sequence ID" value="PXX79621.1"/>
    <property type="molecule type" value="Genomic_DNA"/>
</dbReference>
<proteinExistence type="predicted"/>
<keyword evidence="3" id="KW-1185">Reference proteome</keyword>
<comment type="caution">
    <text evidence="2">The sequence shown here is derived from an EMBL/GenBank/DDBJ whole genome shotgun (WGS) entry which is preliminary data.</text>
</comment>
<gene>
    <name evidence="2" type="ORF">DES51_10593</name>
</gene>
<dbReference type="PROSITE" id="PS51482">
    <property type="entry name" value="DEGV"/>
    <property type="match status" value="1"/>
</dbReference>
<reference evidence="2 3" key="1">
    <citation type="submission" date="2018-05" db="EMBL/GenBank/DDBJ databases">
        <title>Genomic Encyclopedia of Type Strains, Phase IV (KMG-IV): sequencing the most valuable type-strain genomes for metagenomic binning, comparative biology and taxonomic classification.</title>
        <authorList>
            <person name="Goeker M."/>
        </authorList>
    </citation>
    <scope>NUCLEOTIDE SEQUENCE [LARGE SCALE GENOMIC DNA]</scope>
    <source>
        <strain evidence="2 3">JC118</strain>
    </source>
</reference>
<protein>
    <submittedName>
        <fullName evidence="2">DegV family protein with EDD domain</fullName>
    </submittedName>
</protein>
<name>A0A318KP57_9FIRM</name>
<dbReference type="NCBIfam" id="TIGR00762">
    <property type="entry name" value="DegV"/>
    <property type="match status" value="1"/>
</dbReference>
<dbReference type="InterPro" id="IPR050270">
    <property type="entry name" value="DegV_domain_contain"/>
</dbReference>
<dbReference type="PANTHER" id="PTHR33434">
    <property type="entry name" value="DEGV DOMAIN-CONTAINING PROTEIN DR_1986-RELATED"/>
    <property type="match status" value="1"/>
</dbReference>
<dbReference type="STRING" id="1034346.GCA_000313565_00686"/>
<dbReference type="OrthoDB" id="9780216at2"/>
<keyword evidence="1" id="KW-0446">Lipid-binding</keyword>
<dbReference type="PANTHER" id="PTHR33434:SF2">
    <property type="entry name" value="FATTY ACID-BINDING PROTEIN TM_1468"/>
    <property type="match status" value="1"/>
</dbReference>